<protein>
    <recommendedName>
        <fullName evidence="4">DUF1656 domain-containing protein</fullName>
    </recommendedName>
</protein>
<comment type="caution">
    <text evidence="2">The sequence shown here is derived from an EMBL/GenBank/DDBJ whole genome shotgun (WGS) entry which is preliminary data.</text>
</comment>
<sequence>MGLVDLSHVTPPFFITVAISIMLIFSFLSVGVLRFFQKRIRSGVYFVLGGTLFAAIFIVILNIFFNKL</sequence>
<keyword evidence="1" id="KW-0472">Membrane</keyword>
<evidence type="ECO:0000313" key="3">
    <source>
        <dbReference type="Proteomes" id="UP001310386"/>
    </source>
</evidence>
<feature type="transmembrane region" description="Helical" evidence="1">
    <location>
        <begin position="12"/>
        <end position="36"/>
    </location>
</feature>
<name>A0ABU5ZGQ1_9BACL</name>
<gene>
    <name evidence="2" type="ORF">VF724_08410</name>
</gene>
<keyword evidence="3" id="KW-1185">Reference proteome</keyword>
<keyword evidence="1" id="KW-0812">Transmembrane</keyword>
<evidence type="ECO:0008006" key="4">
    <source>
        <dbReference type="Google" id="ProtNLM"/>
    </source>
</evidence>
<evidence type="ECO:0000313" key="2">
    <source>
        <dbReference type="EMBL" id="MEB3101683.1"/>
    </source>
</evidence>
<evidence type="ECO:0000256" key="1">
    <source>
        <dbReference type="SAM" id="Phobius"/>
    </source>
</evidence>
<reference evidence="2" key="1">
    <citation type="submission" date="2023-12" db="EMBL/GenBank/DDBJ databases">
        <title>Fervidustalea candida gen. nov., sp. nov., a novel member of the family Paenibacillaceae isolated from a geothermal area.</title>
        <authorList>
            <person name="Li W.-J."/>
            <person name="Jiao J.-Y."/>
            <person name="Chen Y."/>
        </authorList>
    </citation>
    <scope>NUCLEOTIDE SEQUENCE</scope>
    <source>
        <strain evidence="2">SYSU GA230002</strain>
    </source>
</reference>
<organism evidence="2 3">
    <name type="scientific">Ferviditalea candida</name>
    <dbReference type="NCBI Taxonomy" id="3108399"/>
    <lineage>
        <taxon>Bacteria</taxon>
        <taxon>Bacillati</taxon>
        <taxon>Bacillota</taxon>
        <taxon>Bacilli</taxon>
        <taxon>Bacillales</taxon>
        <taxon>Paenibacillaceae</taxon>
        <taxon>Ferviditalea</taxon>
    </lineage>
</organism>
<dbReference type="Proteomes" id="UP001310386">
    <property type="component" value="Unassembled WGS sequence"/>
</dbReference>
<feature type="transmembrane region" description="Helical" evidence="1">
    <location>
        <begin position="43"/>
        <end position="65"/>
    </location>
</feature>
<dbReference type="RefSeq" id="WP_371753802.1">
    <property type="nucleotide sequence ID" value="NZ_JAYJLD010000009.1"/>
</dbReference>
<accession>A0ABU5ZGQ1</accession>
<proteinExistence type="predicted"/>
<dbReference type="EMBL" id="JAYJLD010000009">
    <property type="protein sequence ID" value="MEB3101683.1"/>
    <property type="molecule type" value="Genomic_DNA"/>
</dbReference>
<keyword evidence="1" id="KW-1133">Transmembrane helix</keyword>